<dbReference type="PANTHER" id="PTHR12703">
    <property type="entry name" value="TRANSMEMBRANE PROTEIN 33"/>
    <property type="match status" value="1"/>
</dbReference>
<keyword evidence="4 6" id="KW-1133">Transmembrane helix</keyword>
<sequence>MGDSQGSSDQTQEPLRGFEALKQHTLAHKVDVALWTTRLLTVFFTLAYFIPVFGNPYNAYYKVLMANAATSALRLHQRLPGVSFNREFLSRLLTEDSCHYLFYSLIFLYVAPVTFALLPVFLFSMIHFSSYSLTLLDLMGHNSWWGARLLISLVEFQSRNILRLIAFSEIFLMPYTVILIFMGRAGLLTPFVYYHFLMQRYNSQRNPYTRNMFQELRITLEGVANKPNMPGIVRNALMSIVAFTCRLAPPQRPAQQ</sequence>
<name>A0A1B6MTT8_9HEMI</name>
<proteinExistence type="inferred from homology"/>
<protein>
    <recommendedName>
        <fullName evidence="8">Protein Kr-h2</fullName>
    </recommendedName>
</protein>
<evidence type="ECO:0000256" key="5">
    <source>
        <dbReference type="ARBA" id="ARBA00023136"/>
    </source>
</evidence>
<feature type="transmembrane region" description="Helical" evidence="6">
    <location>
        <begin position="172"/>
        <end position="196"/>
    </location>
</feature>
<feature type="transmembrane region" description="Helical" evidence="6">
    <location>
        <begin position="32"/>
        <end position="53"/>
    </location>
</feature>
<dbReference type="PANTHER" id="PTHR12703:SF4">
    <property type="entry name" value="TRANSMEMBRANE PROTEIN 33"/>
    <property type="match status" value="1"/>
</dbReference>
<evidence type="ECO:0000256" key="3">
    <source>
        <dbReference type="ARBA" id="ARBA00022692"/>
    </source>
</evidence>
<comment type="similarity">
    <text evidence="2">Belongs to the PER33/POM33 family.</text>
</comment>
<evidence type="ECO:0000256" key="2">
    <source>
        <dbReference type="ARBA" id="ARBA00007322"/>
    </source>
</evidence>
<gene>
    <name evidence="7" type="ORF">g.32798</name>
</gene>
<dbReference type="Pfam" id="PF03661">
    <property type="entry name" value="TMEM33_Pom33"/>
    <property type="match status" value="1"/>
</dbReference>
<evidence type="ECO:0000256" key="1">
    <source>
        <dbReference type="ARBA" id="ARBA00004141"/>
    </source>
</evidence>
<organism evidence="7">
    <name type="scientific">Graphocephala atropunctata</name>
    <dbReference type="NCBI Taxonomy" id="36148"/>
    <lineage>
        <taxon>Eukaryota</taxon>
        <taxon>Metazoa</taxon>
        <taxon>Ecdysozoa</taxon>
        <taxon>Arthropoda</taxon>
        <taxon>Hexapoda</taxon>
        <taxon>Insecta</taxon>
        <taxon>Pterygota</taxon>
        <taxon>Neoptera</taxon>
        <taxon>Paraneoptera</taxon>
        <taxon>Hemiptera</taxon>
        <taxon>Auchenorrhyncha</taxon>
        <taxon>Membracoidea</taxon>
        <taxon>Cicadellidae</taxon>
        <taxon>Cicadellinae</taxon>
        <taxon>Cicadellini</taxon>
        <taxon>Graphocephala</taxon>
    </lineage>
</organism>
<reference evidence="7" key="1">
    <citation type="submission" date="2015-11" db="EMBL/GenBank/DDBJ databases">
        <title>De novo transcriptome assembly of four potential Pierce s Disease insect vectors from Arizona vineyards.</title>
        <authorList>
            <person name="Tassone E.E."/>
        </authorList>
    </citation>
    <scope>NUCLEOTIDE SEQUENCE</scope>
</reference>
<dbReference type="InterPro" id="IPR005344">
    <property type="entry name" value="TMEM33/Pom33"/>
</dbReference>
<dbReference type="GO" id="GO:0016020">
    <property type="term" value="C:membrane"/>
    <property type="evidence" value="ECO:0007669"/>
    <property type="project" value="UniProtKB-SubCell"/>
</dbReference>
<dbReference type="InterPro" id="IPR051645">
    <property type="entry name" value="PER33/POM33_regulator"/>
</dbReference>
<comment type="subcellular location">
    <subcellularLocation>
        <location evidence="1">Membrane</location>
        <topology evidence="1">Multi-pass membrane protein</topology>
    </subcellularLocation>
</comment>
<keyword evidence="5 6" id="KW-0472">Membrane</keyword>
<dbReference type="GO" id="GO:0061024">
    <property type="term" value="P:membrane organization"/>
    <property type="evidence" value="ECO:0007669"/>
    <property type="project" value="TreeGrafter"/>
</dbReference>
<evidence type="ECO:0000256" key="6">
    <source>
        <dbReference type="SAM" id="Phobius"/>
    </source>
</evidence>
<evidence type="ECO:0008006" key="8">
    <source>
        <dbReference type="Google" id="ProtNLM"/>
    </source>
</evidence>
<accession>A0A1B6MTT8</accession>
<dbReference type="GO" id="GO:0005783">
    <property type="term" value="C:endoplasmic reticulum"/>
    <property type="evidence" value="ECO:0007669"/>
    <property type="project" value="TreeGrafter"/>
</dbReference>
<dbReference type="AlphaFoldDB" id="A0A1B6MTT8"/>
<keyword evidence="3 6" id="KW-0812">Transmembrane</keyword>
<feature type="transmembrane region" description="Helical" evidence="6">
    <location>
        <begin position="100"/>
        <end position="126"/>
    </location>
</feature>
<evidence type="ECO:0000313" key="7">
    <source>
        <dbReference type="EMBL" id="JAT39328.1"/>
    </source>
</evidence>
<dbReference type="GO" id="GO:0071786">
    <property type="term" value="P:endoplasmic reticulum tubular network organization"/>
    <property type="evidence" value="ECO:0007669"/>
    <property type="project" value="TreeGrafter"/>
</dbReference>
<dbReference type="EMBL" id="GEBQ01000649">
    <property type="protein sequence ID" value="JAT39328.1"/>
    <property type="molecule type" value="Transcribed_RNA"/>
</dbReference>
<evidence type="ECO:0000256" key="4">
    <source>
        <dbReference type="ARBA" id="ARBA00022989"/>
    </source>
</evidence>